<dbReference type="InterPro" id="IPR040198">
    <property type="entry name" value="Fido_containing"/>
</dbReference>
<reference evidence="4 5" key="1">
    <citation type="journal article" date="2012" name="J. Bacteriol.">
        <title>Genome Sequence of n-Alkane-Degrading Hydrocarboniphaga effusa Strain AP103T (ATCC BAA-332T).</title>
        <authorList>
            <person name="Chang H.K."/>
            <person name="Zylstra G.J."/>
            <person name="Chae J.C."/>
        </authorList>
    </citation>
    <scope>NUCLEOTIDE SEQUENCE [LARGE SCALE GENOMIC DNA]</scope>
    <source>
        <strain evidence="4 5">AP103</strain>
    </source>
</reference>
<dbReference type="PANTHER" id="PTHR13504">
    <property type="entry name" value="FIDO DOMAIN-CONTAINING PROTEIN DDB_G0283145"/>
    <property type="match status" value="1"/>
</dbReference>
<dbReference type="InterPro" id="IPR036597">
    <property type="entry name" value="Fido-like_dom_sf"/>
</dbReference>
<dbReference type="Pfam" id="PF02661">
    <property type="entry name" value="Fic"/>
    <property type="match status" value="1"/>
</dbReference>
<dbReference type="Proteomes" id="UP000003704">
    <property type="component" value="Unassembled WGS sequence"/>
</dbReference>
<proteinExistence type="predicted"/>
<organism evidence="4 5">
    <name type="scientific">Hydrocarboniphaga effusa AP103</name>
    <dbReference type="NCBI Taxonomy" id="1172194"/>
    <lineage>
        <taxon>Bacteria</taxon>
        <taxon>Pseudomonadati</taxon>
        <taxon>Pseudomonadota</taxon>
        <taxon>Gammaproteobacteria</taxon>
        <taxon>Nevskiales</taxon>
        <taxon>Nevskiaceae</taxon>
        <taxon>Hydrocarboniphaga</taxon>
    </lineage>
</organism>
<keyword evidence="2" id="KW-0067">ATP-binding</keyword>
<dbReference type="STRING" id="1172194.WQQ_20260"/>
<accession>I7ZIZ4</accession>
<evidence type="ECO:0000259" key="3">
    <source>
        <dbReference type="PROSITE" id="PS51459"/>
    </source>
</evidence>
<dbReference type="PATRIC" id="fig|1172194.4.peg.1962"/>
<dbReference type="EMBL" id="AKGD01000001">
    <property type="protein sequence ID" value="EIT71889.1"/>
    <property type="molecule type" value="Genomic_DNA"/>
</dbReference>
<evidence type="ECO:0000313" key="4">
    <source>
        <dbReference type="EMBL" id="EIT71889.1"/>
    </source>
</evidence>
<name>I7ZIZ4_9GAMM</name>
<feature type="binding site" evidence="2">
    <location>
        <begin position="214"/>
        <end position="221"/>
    </location>
    <ligand>
        <name>ATP</name>
        <dbReference type="ChEBI" id="CHEBI:30616"/>
    </ligand>
</feature>
<keyword evidence="5" id="KW-1185">Reference proteome</keyword>
<keyword evidence="2" id="KW-0547">Nucleotide-binding</keyword>
<dbReference type="AlphaFoldDB" id="I7ZIZ4"/>
<dbReference type="PANTHER" id="PTHR13504:SF33">
    <property type="entry name" value="FIC FAMILY PROTEIN"/>
    <property type="match status" value="1"/>
</dbReference>
<protein>
    <submittedName>
        <fullName evidence="4">Filamentation induced by cAMP protein Fic</fullName>
    </submittedName>
</protein>
<evidence type="ECO:0000256" key="1">
    <source>
        <dbReference type="PIRSR" id="PIRSR640198-1"/>
    </source>
</evidence>
<feature type="binding site" evidence="2">
    <location>
        <begin position="252"/>
        <end position="253"/>
    </location>
    <ligand>
        <name>ATP</name>
        <dbReference type="ChEBI" id="CHEBI:30616"/>
    </ligand>
</feature>
<dbReference type="Pfam" id="PF13776">
    <property type="entry name" value="DUF4172"/>
    <property type="match status" value="1"/>
</dbReference>
<dbReference type="InterPro" id="IPR003812">
    <property type="entry name" value="Fido"/>
</dbReference>
<dbReference type="GO" id="GO:0005524">
    <property type="term" value="F:ATP binding"/>
    <property type="evidence" value="ECO:0007669"/>
    <property type="project" value="UniProtKB-KW"/>
</dbReference>
<dbReference type="Gene3D" id="1.10.3290.10">
    <property type="entry name" value="Fido-like domain"/>
    <property type="match status" value="1"/>
</dbReference>
<dbReference type="SUPFAM" id="SSF140931">
    <property type="entry name" value="Fic-like"/>
    <property type="match status" value="1"/>
</dbReference>
<feature type="active site" evidence="1">
    <location>
        <position position="210"/>
    </location>
</feature>
<feature type="domain" description="Fido" evidence="3">
    <location>
        <begin position="118"/>
        <end position="275"/>
    </location>
</feature>
<evidence type="ECO:0000313" key="5">
    <source>
        <dbReference type="Proteomes" id="UP000003704"/>
    </source>
</evidence>
<sequence length="370" mass="41728">MSGEKLYLWQSSDWPNWRFDAAALAIPLAAVHRAQGHLAGRMAEFGEPQRDEASVRTFTDDVLKTSEIEGEHLNAESVRSSVARRLGVDAGALAPVDRGVEGVVEMVLDATQRFDEPLTPERLWAWHAALFPTGRSGMRTIQVGQWRDDRHGPMQVVSGRYGRERVHYEAPPAERMASEMETFLRWFEAESTDDPVIRAGLAHLWFVSIHPFDDGNGRIARAVGDMALARAERSSNRYYSLSTQIQRDRNSYYQLLESTQKETMDVTAWLVWFLASLLKALERAEVILDDVLVKARFWKRWSAVPLNARQINLLNRLLDGFEGKLTSGKWAKIAKCSADTALRDINTLVELGALRKTEAGGRSTSYEIVL</sequence>
<comment type="caution">
    <text evidence="4">The sequence shown here is derived from an EMBL/GenBank/DDBJ whole genome shotgun (WGS) entry which is preliminary data.</text>
</comment>
<dbReference type="PROSITE" id="PS51459">
    <property type="entry name" value="FIDO"/>
    <property type="match status" value="1"/>
</dbReference>
<evidence type="ECO:0000256" key="2">
    <source>
        <dbReference type="PIRSR" id="PIRSR640198-2"/>
    </source>
</evidence>
<gene>
    <name evidence="4" type="ORF">WQQ_20260</name>
</gene>
<dbReference type="InterPro" id="IPR025230">
    <property type="entry name" value="DUF4172"/>
</dbReference>